<dbReference type="AlphaFoldDB" id="A0AAV8YWT3"/>
<dbReference type="Proteomes" id="UP001162162">
    <property type="component" value="Unassembled WGS sequence"/>
</dbReference>
<proteinExistence type="predicted"/>
<keyword evidence="2" id="KW-1185">Reference proteome</keyword>
<protein>
    <submittedName>
        <fullName evidence="1">Uncharacterized protein</fullName>
    </submittedName>
</protein>
<organism evidence="1 2">
    <name type="scientific">Aromia moschata</name>
    <dbReference type="NCBI Taxonomy" id="1265417"/>
    <lineage>
        <taxon>Eukaryota</taxon>
        <taxon>Metazoa</taxon>
        <taxon>Ecdysozoa</taxon>
        <taxon>Arthropoda</taxon>
        <taxon>Hexapoda</taxon>
        <taxon>Insecta</taxon>
        <taxon>Pterygota</taxon>
        <taxon>Neoptera</taxon>
        <taxon>Endopterygota</taxon>
        <taxon>Coleoptera</taxon>
        <taxon>Polyphaga</taxon>
        <taxon>Cucujiformia</taxon>
        <taxon>Chrysomeloidea</taxon>
        <taxon>Cerambycidae</taxon>
        <taxon>Cerambycinae</taxon>
        <taxon>Callichromatini</taxon>
        <taxon>Aromia</taxon>
    </lineage>
</organism>
<evidence type="ECO:0000313" key="1">
    <source>
        <dbReference type="EMBL" id="KAJ8956025.1"/>
    </source>
</evidence>
<reference evidence="1" key="1">
    <citation type="journal article" date="2023" name="Insect Mol. Biol.">
        <title>Genome sequencing provides insights into the evolution of gene families encoding plant cell wall-degrading enzymes in longhorned beetles.</title>
        <authorList>
            <person name="Shin N.R."/>
            <person name="Okamura Y."/>
            <person name="Kirsch R."/>
            <person name="Pauchet Y."/>
        </authorList>
    </citation>
    <scope>NUCLEOTIDE SEQUENCE</scope>
    <source>
        <strain evidence="1">AMC_N1</strain>
    </source>
</reference>
<comment type="caution">
    <text evidence="1">The sequence shown here is derived from an EMBL/GenBank/DDBJ whole genome shotgun (WGS) entry which is preliminary data.</text>
</comment>
<accession>A0AAV8YWT3</accession>
<gene>
    <name evidence="1" type="ORF">NQ318_006301</name>
</gene>
<evidence type="ECO:0000313" key="2">
    <source>
        <dbReference type="Proteomes" id="UP001162162"/>
    </source>
</evidence>
<dbReference type="EMBL" id="JAPWTK010000034">
    <property type="protein sequence ID" value="KAJ8956025.1"/>
    <property type="molecule type" value="Genomic_DNA"/>
</dbReference>
<name>A0AAV8YWT3_9CUCU</name>
<sequence length="69" mass="7827">MEVDSSALFNEVFIILTAILKTAYYKTSLSISSTESVEIQNAIRGQDIVFYSHIMAIIHSDDLHYEQSK</sequence>